<dbReference type="Proteomes" id="UP000735302">
    <property type="component" value="Unassembled WGS sequence"/>
</dbReference>
<sequence length="102" mass="11273">MKSKPALRSVGTIEMGVLFTTPISIVGTHLTRIRAAPEAPRASCGCQLSLHLEWLRVSALCVLYVSAVYQNNRIEIIIPEVNVCDAYHAASCKRCLSRRALY</sequence>
<gene>
    <name evidence="1" type="ORF">PoB_005855000</name>
</gene>
<reference evidence="1 2" key="1">
    <citation type="journal article" date="2021" name="Elife">
        <title>Chloroplast acquisition without the gene transfer in kleptoplastic sea slugs, Plakobranchus ocellatus.</title>
        <authorList>
            <person name="Maeda T."/>
            <person name="Takahashi S."/>
            <person name="Yoshida T."/>
            <person name="Shimamura S."/>
            <person name="Takaki Y."/>
            <person name="Nagai Y."/>
            <person name="Toyoda A."/>
            <person name="Suzuki Y."/>
            <person name="Arimoto A."/>
            <person name="Ishii H."/>
            <person name="Satoh N."/>
            <person name="Nishiyama T."/>
            <person name="Hasebe M."/>
            <person name="Maruyama T."/>
            <person name="Minagawa J."/>
            <person name="Obokata J."/>
            <person name="Shigenobu S."/>
        </authorList>
    </citation>
    <scope>NUCLEOTIDE SEQUENCE [LARGE SCALE GENOMIC DNA]</scope>
</reference>
<organism evidence="1 2">
    <name type="scientific">Plakobranchus ocellatus</name>
    <dbReference type="NCBI Taxonomy" id="259542"/>
    <lineage>
        <taxon>Eukaryota</taxon>
        <taxon>Metazoa</taxon>
        <taxon>Spiralia</taxon>
        <taxon>Lophotrochozoa</taxon>
        <taxon>Mollusca</taxon>
        <taxon>Gastropoda</taxon>
        <taxon>Heterobranchia</taxon>
        <taxon>Euthyneura</taxon>
        <taxon>Panpulmonata</taxon>
        <taxon>Sacoglossa</taxon>
        <taxon>Placobranchoidea</taxon>
        <taxon>Plakobranchidae</taxon>
        <taxon>Plakobranchus</taxon>
    </lineage>
</organism>
<protein>
    <submittedName>
        <fullName evidence="1">Uncharacterized protein</fullName>
    </submittedName>
</protein>
<evidence type="ECO:0000313" key="2">
    <source>
        <dbReference type="Proteomes" id="UP000735302"/>
    </source>
</evidence>
<dbReference type="AlphaFoldDB" id="A0AAV4CJN0"/>
<proteinExistence type="predicted"/>
<dbReference type="EMBL" id="BLXT01006539">
    <property type="protein sequence ID" value="GFO32045.1"/>
    <property type="molecule type" value="Genomic_DNA"/>
</dbReference>
<comment type="caution">
    <text evidence="1">The sequence shown here is derived from an EMBL/GenBank/DDBJ whole genome shotgun (WGS) entry which is preliminary data.</text>
</comment>
<name>A0AAV4CJN0_9GAST</name>
<accession>A0AAV4CJN0</accession>
<evidence type="ECO:0000313" key="1">
    <source>
        <dbReference type="EMBL" id="GFO32045.1"/>
    </source>
</evidence>
<keyword evidence="2" id="KW-1185">Reference proteome</keyword>